<evidence type="ECO:0000313" key="14">
    <source>
        <dbReference type="Proteomes" id="UP000799118"/>
    </source>
</evidence>
<feature type="region of interest" description="Disordered" evidence="11">
    <location>
        <begin position="400"/>
        <end position="421"/>
    </location>
</feature>
<evidence type="ECO:0000256" key="2">
    <source>
        <dbReference type="ARBA" id="ARBA00008867"/>
    </source>
</evidence>
<dbReference type="SMART" id="SM00220">
    <property type="entry name" value="S_TKc"/>
    <property type="match status" value="1"/>
</dbReference>
<dbReference type="Pfam" id="PF00069">
    <property type="entry name" value="Pkinase"/>
    <property type="match status" value="1"/>
</dbReference>
<feature type="domain" description="Protein kinase" evidence="12">
    <location>
        <begin position="114"/>
        <end position="460"/>
    </location>
</feature>
<feature type="region of interest" description="Disordered" evidence="11">
    <location>
        <begin position="478"/>
        <end position="523"/>
    </location>
</feature>
<dbReference type="InterPro" id="IPR017441">
    <property type="entry name" value="Protein_kinase_ATP_BS"/>
</dbReference>
<evidence type="ECO:0000256" key="8">
    <source>
        <dbReference type="ARBA" id="ARBA00022777"/>
    </source>
</evidence>
<evidence type="ECO:0000256" key="11">
    <source>
        <dbReference type="SAM" id="MobiDB-lite"/>
    </source>
</evidence>
<feature type="compositionally biased region" description="Low complexity" evidence="11">
    <location>
        <begin position="624"/>
        <end position="647"/>
    </location>
</feature>
<feature type="region of interest" description="Disordered" evidence="11">
    <location>
        <begin position="559"/>
        <end position="647"/>
    </location>
</feature>
<dbReference type="PANTHER" id="PTHR24058">
    <property type="entry name" value="DUAL SPECIFICITY PROTEIN KINASE"/>
    <property type="match status" value="1"/>
</dbReference>
<feature type="region of interest" description="Disordered" evidence="11">
    <location>
        <begin position="777"/>
        <end position="873"/>
    </location>
</feature>
<feature type="compositionally biased region" description="Low complexity" evidence="11">
    <location>
        <begin position="478"/>
        <end position="503"/>
    </location>
</feature>
<dbReference type="FunFam" id="3.30.200.20:FF:000087">
    <property type="entry name" value="Dual specificity tyrosine-phosphorylation-regulated kinase 1A"/>
    <property type="match status" value="1"/>
</dbReference>
<comment type="subcellular location">
    <subcellularLocation>
        <location evidence="1">Cytoplasm</location>
    </subcellularLocation>
</comment>
<dbReference type="PROSITE" id="PS50011">
    <property type="entry name" value="PROTEIN_KINASE_DOM"/>
    <property type="match status" value="1"/>
</dbReference>
<dbReference type="GO" id="GO:0005634">
    <property type="term" value="C:nucleus"/>
    <property type="evidence" value="ECO:0007669"/>
    <property type="project" value="TreeGrafter"/>
</dbReference>
<dbReference type="OrthoDB" id="9332038at2759"/>
<comment type="similarity">
    <text evidence="2">Belongs to the protein kinase superfamily. CMGC Ser/Thr protein kinase family. MNB/DYRK subfamily.</text>
</comment>
<name>A0A6A4IPQ3_9AGAR</name>
<dbReference type="PROSITE" id="PS00107">
    <property type="entry name" value="PROTEIN_KINASE_ATP"/>
    <property type="match status" value="1"/>
</dbReference>
<dbReference type="Gene3D" id="3.30.200.20">
    <property type="entry name" value="Phosphorylase Kinase, domain 1"/>
    <property type="match status" value="1"/>
</dbReference>
<evidence type="ECO:0000313" key="13">
    <source>
        <dbReference type="EMBL" id="KAE9411293.1"/>
    </source>
</evidence>
<dbReference type="GO" id="GO:0004674">
    <property type="term" value="F:protein serine/threonine kinase activity"/>
    <property type="evidence" value="ECO:0007669"/>
    <property type="project" value="UniProtKB-KW"/>
</dbReference>
<evidence type="ECO:0000256" key="6">
    <source>
        <dbReference type="ARBA" id="ARBA00022679"/>
    </source>
</evidence>
<keyword evidence="8 13" id="KW-0418">Kinase</keyword>
<feature type="region of interest" description="Disordered" evidence="11">
    <location>
        <begin position="1"/>
        <end position="45"/>
    </location>
</feature>
<feature type="compositionally biased region" description="Polar residues" evidence="11">
    <location>
        <begin position="594"/>
        <end position="614"/>
    </location>
</feature>
<dbReference type="GO" id="GO:0004713">
    <property type="term" value="F:protein tyrosine kinase activity"/>
    <property type="evidence" value="ECO:0007669"/>
    <property type="project" value="TreeGrafter"/>
</dbReference>
<dbReference type="GO" id="GO:0005737">
    <property type="term" value="C:cytoplasm"/>
    <property type="evidence" value="ECO:0007669"/>
    <property type="project" value="UniProtKB-SubCell"/>
</dbReference>
<dbReference type="InterPro" id="IPR000719">
    <property type="entry name" value="Prot_kinase_dom"/>
</dbReference>
<keyword evidence="14" id="KW-1185">Reference proteome</keyword>
<dbReference type="Proteomes" id="UP000799118">
    <property type="component" value="Unassembled WGS sequence"/>
</dbReference>
<keyword evidence="5" id="KW-0597">Phosphoprotein</keyword>
<dbReference type="Gene3D" id="1.10.510.10">
    <property type="entry name" value="Transferase(Phosphotransferase) domain 1"/>
    <property type="match status" value="1"/>
</dbReference>
<keyword evidence="4" id="KW-0723">Serine/threonine-protein kinase</keyword>
<dbReference type="EMBL" id="ML769383">
    <property type="protein sequence ID" value="KAE9411293.1"/>
    <property type="molecule type" value="Genomic_DNA"/>
</dbReference>
<dbReference type="InterPro" id="IPR008271">
    <property type="entry name" value="Ser/Thr_kinase_AS"/>
</dbReference>
<dbReference type="CDD" id="cd14212">
    <property type="entry name" value="PKc_YAK1"/>
    <property type="match status" value="1"/>
</dbReference>
<reference evidence="13" key="1">
    <citation type="journal article" date="2019" name="Environ. Microbiol.">
        <title>Fungal ecological strategies reflected in gene transcription - a case study of two litter decomposers.</title>
        <authorList>
            <person name="Barbi F."/>
            <person name="Kohler A."/>
            <person name="Barry K."/>
            <person name="Baskaran P."/>
            <person name="Daum C."/>
            <person name="Fauchery L."/>
            <person name="Ihrmark K."/>
            <person name="Kuo A."/>
            <person name="LaButti K."/>
            <person name="Lipzen A."/>
            <person name="Morin E."/>
            <person name="Grigoriev I.V."/>
            <person name="Henrissat B."/>
            <person name="Lindahl B."/>
            <person name="Martin F."/>
        </authorList>
    </citation>
    <scope>NUCLEOTIDE SEQUENCE</scope>
    <source>
        <strain evidence="13">JB14</strain>
    </source>
</reference>
<evidence type="ECO:0000256" key="1">
    <source>
        <dbReference type="ARBA" id="ARBA00004496"/>
    </source>
</evidence>
<evidence type="ECO:0000256" key="7">
    <source>
        <dbReference type="ARBA" id="ARBA00022741"/>
    </source>
</evidence>
<organism evidence="13 14">
    <name type="scientific">Gymnopus androsaceus JB14</name>
    <dbReference type="NCBI Taxonomy" id="1447944"/>
    <lineage>
        <taxon>Eukaryota</taxon>
        <taxon>Fungi</taxon>
        <taxon>Dikarya</taxon>
        <taxon>Basidiomycota</taxon>
        <taxon>Agaricomycotina</taxon>
        <taxon>Agaricomycetes</taxon>
        <taxon>Agaricomycetidae</taxon>
        <taxon>Agaricales</taxon>
        <taxon>Marasmiineae</taxon>
        <taxon>Omphalotaceae</taxon>
        <taxon>Gymnopus</taxon>
    </lineage>
</organism>
<feature type="compositionally biased region" description="Low complexity" evidence="11">
    <location>
        <begin position="401"/>
        <end position="418"/>
    </location>
</feature>
<feature type="region of interest" description="Disordered" evidence="11">
    <location>
        <begin position="906"/>
        <end position="955"/>
    </location>
</feature>
<evidence type="ECO:0000256" key="4">
    <source>
        <dbReference type="ARBA" id="ARBA00022527"/>
    </source>
</evidence>
<dbReference type="GO" id="GO:0005524">
    <property type="term" value="F:ATP binding"/>
    <property type="evidence" value="ECO:0007669"/>
    <property type="project" value="UniProtKB-UniRule"/>
</dbReference>
<protein>
    <submittedName>
        <fullName evidence="13">Kinase-like protein</fullName>
    </submittedName>
</protein>
<dbReference type="PROSITE" id="PS00108">
    <property type="entry name" value="PROTEIN_KINASE_ST"/>
    <property type="match status" value="1"/>
</dbReference>
<dbReference type="PANTHER" id="PTHR24058:SF17">
    <property type="entry name" value="HOMEODOMAIN INTERACTING PROTEIN KINASE, ISOFORM D"/>
    <property type="match status" value="1"/>
</dbReference>
<feature type="compositionally biased region" description="Basic residues" evidence="11">
    <location>
        <begin position="10"/>
        <end position="21"/>
    </location>
</feature>
<evidence type="ECO:0000256" key="10">
    <source>
        <dbReference type="PROSITE-ProRule" id="PRU10141"/>
    </source>
</evidence>
<dbReference type="AlphaFoldDB" id="A0A6A4IPQ3"/>
<evidence type="ECO:0000256" key="3">
    <source>
        <dbReference type="ARBA" id="ARBA00022490"/>
    </source>
</evidence>
<dbReference type="SUPFAM" id="SSF56112">
    <property type="entry name" value="Protein kinase-like (PK-like)"/>
    <property type="match status" value="1"/>
</dbReference>
<evidence type="ECO:0000256" key="9">
    <source>
        <dbReference type="ARBA" id="ARBA00022840"/>
    </source>
</evidence>
<evidence type="ECO:0000259" key="12">
    <source>
        <dbReference type="PROSITE" id="PS50011"/>
    </source>
</evidence>
<feature type="binding site" evidence="10">
    <location>
        <position position="143"/>
    </location>
    <ligand>
        <name>ATP</name>
        <dbReference type="ChEBI" id="CHEBI:30616"/>
    </ligand>
</feature>
<sequence>MHVDPTPPPPRRRPQGFRRVRGSADLQPRLDVPPSGRRMGSDGSYLSPLQHLTTNILDTYRICNPQFRYESAHNPRRVLTKPSKPAHNEGYDNEDYDYILYVNDWLGTEEGHKYLILDILGQGTFGQVVKCQNMKTHEIVAVKVVKNKPAYFNQSMMEVTILELLNKQCDPTDTHHILRLRDSFIHRDHLCLVFELLSSNLYELIKQNQFQGLSTQLVKVFMAQLLDALTVLKEARLIHCDLKPENILLKSLQSPQIKVIDFGSACHERQTVYTYIQSRFYRSPEVLLGLSYTAAIDMWSLGCIAVELFLGLPLFPGTSEYNQICRIVDMLGVPPLSMLNIGKQSSQFFDPIDVWNPHTGQNEKKWKLKSLEQYSRDHGTNEQPGKQYFKASSLPEIINTAPMPASKSSASSPNASASRQHEIEKEMNNRAAFIDFCQGLLDMNPITRWTPQQARLHPFITGEKFVKPFLPDQLTPAQQAVAAAGASSPSSNPSSPPVGSSASTDPKRPYGGLVPSQPKGTRAYQDAATYNQHLAQHQVYTAQAQAQAQQQREYRNPYLAPGQNQSQQQPDGYGLANPAQLTQPPPAVHHRLMHQNSTGHLNMNSSSSMPQFPGTTGGGNNYYPSNSMQSSSQQAPSSGSSTSSRGRANTINQMDAAIPPALARLQNMKQDVIQGRNALTPVLNRDDAMKEWERRQSGKGGLPPPGAYSRELEYLQQQAELAGAQWAPSKLSHAYNPNVPPIMVDESESQSGNARRDAIMSNVRSAARGDGSGAMYGGGGGVISSPPQTYTSGSTTSGNRYALTYNSQPPSQSTGPTPSSHPPSLQPQHGSPQTPFDSVDRRTDIGSMYVPMQTDVSGPGYGTPSYPNHGSAPSAALSAARHIAPPAQTVAPSFYGAGVTGALPPMTSTQSMPGSIGSMNSQQQQQQRPMFSEMPGASGTLKDSRRSSGMDAWPR</sequence>
<feature type="compositionally biased region" description="Basic and acidic residues" evidence="11">
    <location>
        <begin position="942"/>
        <end position="955"/>
    </location>
</feature>
<keyword evidence="3" id="KW-0963">Cytoplasm</keyword>
<gene>
    <name evidence="13" type="ORF">BT96DRAFT_952399</name>
</gene>
<dbReference type="FunFam" id="1.10.510.10:FF:000380">
    <property type="entry name" value="Serine/threonine-protein kinase ppk15"/>
    <property type="match status" value="1"/>
</dbReference>
<proteinExistence type="inferred from homology"/>
<keyword evidence="7 10" id="KW-0547">Nucleotide-binding</keyword>
<keyword evidence="9 10" id="KW-0067">ATP-binding</keyword>
<evidence type="ECO:0000256" key="5">
    <source>
        <dbReference type="ARBA" id="ARBA00022553"/>
    </source>
</evidence>
<keyword evidence="6" id="KW-0808">Transferase</keyword>
<dbReference type="InterPro" id="IPR050494">
    <property type="entry name" value="Ser_Thr_dual-spec_kinase"/>
</dbReference>
<dbReference type="InterPro" id="IPR011009">
    <property type="entry name" value="Kinase-like_dom_sf"/>
</dbReference>
<feature type="compositionally biased region" description="Polar residues" evidence="11">
    <location>
        <begin position="785"/>
        <end position="799"/>
    </location>
</feature>
<accession>A0A6A4IPQ3</accession>
<feature type="compositionally biased region" description="Low complexity" evidence="11">
    <location>
        <begin position="807"/>
        <end position="818"/>
    </location>
</feature>
<feature type="compositionally biased region" description="Polar residues" evidence="11">
    <location>
        <begin position="906"/>
        <end position="921"/>
    </location>
</feature>